<keyword evidence="11" id="KW-1185">Reference proteome</keyword>
<dbReference type="PROSITE" id="PS51186">
    <property type="entry name" value="GNAT"/>
    <property type="match status" value="1"/>
</dbReference>
<dbReference type="InterPro" id="IPR016181">
    <property type="entry name" value="Acyl_CoA_acyltransferase"/>
</dbReference>
<evidence type="ECO:0000259" key="9">
    <source>
        <dbReference type="PROSITE" id="PS51186"/>
    </source>
</evidence>
<organism evidence="10 11">
    <name type="scientific">Donghicola eburneus</name>
    <dbReference type="NCBI Taxonomy" id="393278"/>
    <lineage>
        <taxon>Bacteria</taxon>
        <taxon>Pseudomonadati</taxon>
        <taxon>Pseudomonadota</taxon>
        <taxon>Alphaproteobacteria</taxon>
        <taxon>Rhodobacterales</taxon>
        <taxon>Roseobacteraceae</taxon>
        <taxon>Donghicola</taxon>
    </lineage>
</organism>
<gene>
    <name evidence="8 10" type="primary">ectA</name>
    <name evidence="10" type="ORF">KARMA_1755</name>
</gene>
<evidence type="ECO:0000313" key="11">
    <source>
        <dbReference type="Proteomes" id="UP000184085"/>
    </source>
</evidence>
<dbReference type="Gene3D" id="3.40.630.30">
    <property type="match status" value="1"/>
</dbReference>
<evidence type="ECO:0000256" key="5">
    <source>
        <dbReference type="ARBA" id="ARBA00022679"/>
    </source>
</evidence>
<feature type="domain" description="N-acetyltransferase" evidence="9">
    <location>
        <begin position="18"/>
        <end position="175"/>
    </location>
</feature>
<evidence type="ECO:0000313" key="10">
    <source>
        <dbReference type="EMBL" id="SCM67555.1"/>
    </source>
</evidence>
<dbReference type="UniPathway" id="UPA00067">
    <property type="reaction ID" value="UER00122"/>
</dbReference>
<comment type="similarity">
    <text evidence="2 8">Belongs to the acetyltransferase family. EctA subfamily.</text>
</comment>
<dbReference type="GO" id="GO:0033816">
    <property type="term" value="F:diaminobutyrate acetyltransferase activity"/>
    <property type="evidence" value="ECO:0007669"/>
    <property type="project" value="UniProtKB-EC"/>
</dbReference>
<name>A0A1M4N0K5_9RHOB</name>
<dbReference type="SUPFAM" id="SSF55729">
    <property type="entry name" value="Acyl-CoA N-acyltransferases (Nat)"/>
    <property type="match status" value="1"/>
</dbReference>
<evidence type="ECO:0000256" key="1">
    <source>
        <dbReference type="ARBA" id="ARBA00004978"/>
    </source>
</evidence>
<sequence>MPELQVQTETTPMRVMQPILRKPDATDGKNVWELVRSCRPLDENSIYANIIQADHFRDTCVLAELNGEVVGWISGHMIPNSNAFFVWQVAVSAKARGLGLGKKMLRELLSRDATAEARELKTTITQSNEASWGLFRSIARDVGGDLTDQPHFTEDEHFQGECATEHMVTITLPRAQASVARAA</sequence>
<reference evidence="11" key="1">
    <citation type="submission" date="2016-09" db="EMBL/GenBank/DDBJ databases">
        <authorList>
            <person name="Wibberg D."/>
        </authorList>
    </citation>
    <scope>NUCLEOTIDE SEQUENCE [LARGE SCALE GENOMIC DNA]</scope>
</reference>
<dbReference type="InterPro" id="IPR012772">
    <property type="entry name" value="Ectoine_EctA"/>
</dbReference>
<dbReference type="CDD" id="cd04301">
    <property type="entry name" value="NAT_SF"/>
    <property type="match status" value="1"/>
</dbReference>
<evidence type="ECO:0000256" key="6">
    <source>
        <dbReference type="ARBA" id="ARBA00023315"/>
    </source>
</evidence>
<dbReference type="AlphaFoldDB" id="A0A1M4N0K5"/>
<dbReference type="NCBIfam" id="TIGR02406">
    <property type="entry name" value="ectoine_EctA"/>
    <property type="match status" value="1"/>
</dbReference>
<dbReference type="EC" id="2.3.1.178" evidence="3 8"/>
<proteinExistence type="inferred from homology"/>
<evidence type="ECO:0000256" key="2">
    <source>
        <dbReference type="ARBA" id="ARBA00010712"/>
    </source>
</evidence>
<keyword evidence="5 8" id="KW-0808">Transferase</keyword>
<comment type="function">
    <text evidence="8">Catalyzes the acetylation of L-2,4-diaminobutyrate (DABA) to gamma-N-acetyl-alpha,gamma-diaminobutyric acid (ADABA) with acetyl coenzyme A.</text>
</comment>
<dbReference type="RefSeq" id="WP_072706181.1">
    <property type="nucleotide sequence ID" value="NZ_FMJB01000046.1"/>
</dbReference>
<comment type="catalytic activity">
    <reaction evidence="7 8">
        <text>L-2,4-diaminobutanoate + acetyl-CoA = (2S)-4-acetamido-2-aminobutanoate + CoA + H(+)</text>
        <dbReference type="Rhea" id="RHEA:16901"/>
        <dbReference type="ChEBI" id="CHEBI:15378"/>
        <dbReference type="ChEBI" id="CHEBI:57287"/>
        <dbReference type="ChEBI" id="CHEBI:57288"/>
        <dbReference type="ChEBI" id="CHEBI:58761"/>
        <dbReference type="ChEBI" id="CHEBI:58929"/>
        <dbReference type="EC" id="2.3.1.178"/>
    </reaction>
</comment>
<dbReference type="InterPro" id="IPR000182">
    <property type="entry name" value="GNAT_dom"/>
</dbReference>
<protein>
    <recommendedName>
        <fullName evidence="4 8">L-2,4-diaminobutyric acid acetyltransferase</fullName>
        <shortName evidence="8">DABA acetyltransferase</shortName>
        <ecNumber evidence="3 8">2.3.1.178</ecNumber>
    </recommendedName>
</protein>
<dbReference type="EMBL" id="FMJB01000046">
    <property type="protein sequence ID" value="SCM67555.1"/>
    <property type="molecule type" value="Genomic_DNA"/>
</dbReference>
<keyword evidence="6 8" id="KW-0012">Acyltransferase</keyword>
<dbReference type="GO" id="GO:0019491">
    <property type="term" value="P:ectoine biosynthetic process"/>
    <property type="evidence" value="ECO:0007669"/>
    <property type="project" value="UniProtKB-UniPathway"/>
</dbReference>
<accession>A0A1M4N0K5</accession>
<evidence type="ECO:0000256" key="3">
    <source>
        <dbReference type="ARBA" id="ARBA00012355"/>
    </source>
</evidence>
<dbReference type="Pfam" id="PF00583">
    <property type="entry name" value="Acetyltransf_1"/>
    <property type="match status" value="1"/>
</dbReference>
<evidence type="ECO:0000256" key="8">
    <source>
        <dbReference type="RuleBase" id="RU365045"/>
    </source>
</evidence>
<dbReference type="Proteomes" id="UP000184085">
    <property type="component" value="Unassembled WGS sequence"/>
</dbReference>
<evidence type="ECO:0000256" key="7">
    <source>
        <dbReference type="ARBA" id="ARBA00048924"/>
    </source>
</evidence>
<comment type="pathway">
    <text evidence="1 8">Amine and polyamine biosynthesis; ectoine biosynthesis; L-ectoine from L-aspartate 4-semialdehyde: step 2/3.</text>
</comment>
<evidence type="ECO:0000256" key="4">
    <source>
        <dbReference type="ARBA" id="ARBA00017935"/>
    </source>
</evidence>